<dbReference type="Proteomes" id="UP000198609">
    <property type="component" value="Unassembled WGS sequence"/>
</dbReference>
<evidence type="ECO:0000259" key="1">
    <source>
        <dbReference type="Pfam" id="PF00501"/>
    </source>
</evidence>
<evidence type="ECO:0000313" key="3">
    <source>
        <dbReference type="Proteomes" id="UP000198609"/>
    </source>
</evidence>
<dbReference type="EMBL" id="FNST01000002">
    <property type="protein sequence ID" value="SED45892.1"/>
    <property type="molecule type" value="Genomic_DNA"/>
</dbReference>
<dbReference type="InterPro" id="IPR042099">
    <property type="entry name" value="ANL_N_sf"/>
</dbReference>
<keyword evidence="3" id="KW-1185">Reference proteome</keyword>
<dbReference type="InterPro" id="IPR000873">
    <property type="entry name" value="AMP-dep_synth/lig_dom"/>
</dbReference>
<dbReference type="SUPFAM" id="SSF56801">
    <property type="entry name" value="Acetyl-CoA synthetase-like"/>
    <property type="match status" value="1"/>
</dbReference>
<name>A0A1H5AUP1_STRMJ</name>
<proteinExistence type="predicted"/>
<organism evidence="2 3">
    <name type="scientific">Streptomyces melanosporofaciens</name>
    <dbReference type="NCBI Taxonomy" id="67327"/>
    <lineage>
        <taxon>Bacteria</taxon>
        <taxon>Bacillati</taxon>
        <taxon>Actinomycetota</taxon>
        <taxon>Actinomycetes</taxon>
        <taxon>Kitasatosporales</taxon>
        <taxon>Streptomycetaceae</taxon>
        <taxon>Streptomyces</taxon>
        <taxon>Streptomyces violaceusniger group</taxon>
    </lineage>
</organism>
<feature type="domain" description="AMP-dependent synthetase/ligase" evidence="1">
    <location>
        <begin position="2"/>
        <end position="89"/>
    </location>
</feature>
<dbReference type="AlphaFoldDB" id="A0A1H5AUP1"/>
<protein>
    <submittedName>
        <fullName evidence="2">AMP-binding enzyme</fullName>
    </submittedName>
</protein>
<reference evidence="3" key="1">
    <citation type="submission" date="2016-10" db="EMBL/GenBank/DDBJ databases">
        <authorList>
            <person name="Varghese N."/>
            <person name="Submissions S."/>
        </authorList>
    </citation>
    <scope>NUCLEOTIDE SEQUENCE [LARGE SCALE GENOMIC DNA]</scope>
    <source>
        <strain evidence="3">DSM 40318</strain>
    </source>
</reference>
<dbReference type="Pfam" id="PF00501">
    <property type="entry name" value="AMP-binding"/>
    <property type="match status" value="1"/>
</dbReference>
<gene>
    <name evidence="2" type="ORF">SAMN04490356_8538</name>
</gene>
<accession>A0A1H5AUP1</accession>
<evidence type="ECO:0000313" key="2">
    <source>
        <dbReference type="EMBL" id="SED45892.1"/>
    </source>
</evidence>
<dbReference type="Gene3D" id="3.40.50.12780">
    <property type="entry name" value="N-terminal domain of ligase-like"/>
    <property type="match status" value="1"/>
</dbReference>
<sequence length="90" mass="9882">MHVLTHVARGARIVLLPGGSLDTAQAWELVAEHRVSTMFTVPTVLNRLVQSVAGDTDHSSPRCVSYAGAPITRQDQRRAHEMFGAVIEQY</sequence>